<dbReference type="AlphaFoldDB" id="A0A5B7IDL6"/>
<keyword evidence="3" id="KW-1185">Reference proteome</keyword>
<reference evidence="2 3" key="1">
    <citation type="submission" date="2019-05" db="EMBL/GenBank/DDBJ databases">
        <title>Another draft genome of Portunus trituberculatus and its Hox gene families provides insights of decapod evolution.</title>
        <authorList>
            <person name="Jeong J.-H."/>
            <person name="Song I."/>
            <person name="Kim S."/>
            <person name="Choi T."/>
            <person name="Kim D."/>
            <person name="Ryu S."/>
            <person name="Kim W."/>
        </authorList>
    </citation>
    <scope>NUCLEOTIDE SEQUENCE [LARGE SCALE GENOMIC DNA]</scope>
    <source>
        <tissue evidence="2">Muscle</tissue>
    </source>
</reference>
<sequence length="93" mass="9753">MEDEEGWEGGDAVVVLAAVVVVVVVEVEVVVMVEVISPLQSVGGSLAHYGITDNDNRCQIPGGLKQWQVSKAHSNTQGLLGPACRSHCCPRGA</sequence>
<keyword evidence="1" id="KW-1133">Transmembrane helix</keyword>
<proteinExistence type="predicted"/>
<gene>
    <name evidence="2" type="ORF">E2C01_074903</name>
</gene>
<evidence type="ECO:0000313" key="3">
    <source>
        <dbReference type="Proteomes" id="UP000324222"/>
    </source>
</evidence>
<organism evidence="2 3">
    <name type="scientific">Portunus trituberculatus</name>
    <name type="common">Swimming crab</name>
    <name type="synonym">Neptunus trituberculatus</name>
    <dbReference type="NCBI Taxonomy" id="210409"/>
    <lineage>
        <taxon>Eukaryota</taxon>
        <taxon>Metazoa</taxon>
        <taxon>Ecdysozoa</taxon>
        <taxon>Arthropoda</taxon>
        <taxon>Crustacea</taxon>
        <taxon>Multicrustacea</taxon>
        <taxon>Malacostraca</taxon>
        <taxon>Eumalacostraca</taxon>
        <taxon>Eucarida</taxon>
        <taxon>Decapoda</taxon>
        <taxon>Pleocyemata</taxon>
        <taxon>Brachyura</taxon>
        <taxon>Eubrachyura</taxon>
        <taxon>Portunoidea</taxon>
        <taxon>Portunidae</taxon>
        <taxon>Portuninae</taxon>
        <taxon>Portunus</taxon>
    </lineage>
</organism>
<comment type="caution">
    <text evidence="2">The sequence shown here is derived from an EMBL/GenBank/DDBJ whole genome shotgun (WGS) entry which is preliminary data.</text>
</comment>
<dbReference type="Proteomes" id="UP000324222">
    <property type="component" value="Unassembled WGS sequence"/>
</dbReference>
<protein>
    <submittedName>
        <fullName evidence="2">Uncharacterized protein</fullName>
    </submittedName>
</protein>
<evidence type="ECO:0000313" key="2">
    <source>
        <dbReference type="EMBL" id="MPC80325.1"/>
    </source>
</evidence>
<feature type="transmembrane region" description="Helical" evidence="1">
    <location>
        <begin position="12"/>
        <end position="33"/>
    </location>
</feature>
<keyword evidence="1" id="KW-0472">Membrane</keyword>
<accession>A0A5B7IDL6</accession>
<keyword evidence="1" id="KW-0812">Transmembrane</keyword>
<name>A0A5B7IDL6_PORTR</name>
<evidence type="ECO:0000256" key="1">
    <source>
        <dbReference type="SAM" id="Phobius"/>
    </source>
</evidence>
<dbReference type="EMBL" id="VSRR010053704">
    <property type="protein sequence ID" value="MPC80325.1"/>
    <property type="molecule type" value="Genomic_DNA"/>
</dbReference>